<keyword evidence="2" id="KW-1185">Reference proteome</keyword>
<dbReference type="EMBL" id="CM020618">
    <property type="protein sequence ID" value="KAK1857823.1"/>
    <property type="molecule type" value="Genomic_DNA"/>
</dbReference>
<sequence>MCYRSLLGCISTSRAVLSDRGEHTCVIVHQSTWPVQSGRDKTQTSADEQKTAHASKKTNEHTKKQRNDHRSRLKSTLTKRANERDTDDMQQQPQRRGRCSGAAAPPNFPVHHCRLVARYPCPSSGGATHSHCLGCPSNNQSPGCPSRTTNTTDTSAAATACRTTTHPSSQPACRSRDEHVKDQPHTRNENDDADHKDKPSNHQGTQRVEAPSPSSAHKQGHQLGADAPFQAQLQILANQDGANPPIHAAQHHNKPRDKNSRLNPTAYAASTAATAGQPIHMRTCHTRLDTCRSLLPLPQPPLLSQFTHARPHGHEAIHKNPHSRKNPRHQDNVRLPPWVEQEQGGRCGANTHATNEGDDSRADGLAMVVVDGRWRNRPHRHRPTQGSHVLKRPKRVRAAAPSALDGGAAPIPHRVSTTIGARPGSPSERPPLVRRRRGGAHQRHCTVPSVSGLPAAATRGSGATRARDAYLLNHPTQLASPSFGSARDATSATVIWGGAQRRWRREGLPAPVCSTPEALATQGQSRGQGSEVRQAGGETGTDERGNILRGGHNLAARGKAGRKGSTLCGDRVPPVVRCAVAARPMSAATRAEGIIRGELFQADRARHGFSGYCGGGWYQRQGGWRRCNRRGIHYTLGRLWCPSLRHFRWCRRRQMRRPRRRDVERAGCVFPHTSRMHSGGPLRGARKKRRPSHNPPGVTANNGSGGGGGGGGGNDDGGVRGHGNSGVSGSGEGGGGHLHQRARPAAAKDTAAAVSAGSDSCDEGSRRLPRGRGEVGLSAGHVDQPTQPGW</sequence>
<evidence type="ECO:0000313" key="1">
    <source>
        <dbReference type="EMBL" id="KAK1857823.1"/>
    </source>
</evidence>
<dbReference type="Proteomes" id="UP000798662">
    <property type="component" value="Chromosome 1"/>
</dbReference>
<name>A0ACC3BJS4_PYRYE</name>
<proteinExistence type="predicted"/>
<gene>
    <name evidence="1" type="ORF">I4F81_000437</name>
</gene>
<organism evidence="1 2">
    <name type="scientific">Pyropia yezoensis</name>
    <name type="common">Susabi-nori</name>
    <name type="synonym">Porphyra yezoensis</name>
    <dbReference type="NCBI Taxonomy" id="2788"/>
    <lineage>
        <taxon>Eukaryota</taxon>
        <taxon>Rhodophyta</taxon>
        <taxon>Bangiophyceae</taxon>
        <taxon>Bangiales</taxon>
        <taxon>Bangiaceae</taxon>
        <taxon>Pyropia</taxon>
    </lineage>
</organism>
<comment type="caution">
    <text evidence="1">The sequence shown here is derived from an EMBL/GenBank/DDBJ whole genome shotgun (WGS) entry which is preliminary data.</text>
</comment>
<protein>
    <submittedName>
        <fullName evidence="1">Uncharacterized protein</fullName>
    </submittedName>
</protein>
<reference evidence="1" key="1">
    <citation type="submission" date="2019-11" db="EMBL/GenBank/DDBJ databases">
        <title>Nori genome reveals adaptations in red seaweeds to the harsh intertidal environment.</title>
        <authorList>
            <person name="Wang D."/>
            <person name="Mao Y."/>
        </authorList>
    </citation>
    <scope>NUCLEOTIDE SEQUENCE</scope>
    <source>
        <tissue evidence="1">Gametophyte</tissue>
    </source>
</reference>
<accession>A0ACC3BJS4</accession>
<evidence type="ECO:0000313" key="2">
    <source>
        <dbReference type="Proteomes" id="UP000798662"/>
    </source>
</evidence>